<keyword evidence="3 7" id="KW-0133">Cell shape</keyword>
<feature type="active site" description="Proton donor/acceptor" evidence="7">
    <location>
        <position position="71"/>
    </location>
</feature>
<dbReference type="PANTHER" id="PTHR21198:SF3">
    <property type="entry name" value="GLUTAMATE RACEMASE"/>
    <property type="match status" value="1"/>
</dbReference>
<dbReference type="AlphaFoldDB" id="A0A4Q1AXZ3"/>
<dbReference type="GO" id="GO:0071555">
    <property type="term" value="P:cell wall organization"/>
    <property type="evidence" value="ECO:0007669"/>
    <property type="project" value="UniProtKB-KW"/>
</dbReference>
<comment type="function">
    <text evidence="7">Provides the (R)-glutamate required for cell wall biosynthesis.</text>
</comment>
<gene>
    <name evidence="7 8" type="primary">murI</name>
    <name evidence="8" type="ORF">CP965_07800</name>
</gene>
<comment type="pathway">
    <text evidence="7">Cell wall biogenesis; peptidoglycan biosynthesis.</text>
</comment>
<reference evidence="8 9" key="1">
    <citation type="submission" date="2017-09" db="EMBL/GenBank/DDBJ databases">
        <title>Genomics of the genus Arcobacter.</title>
        <authorList>
            <person name="Perez-Cataluna A."/>
            <person name="Figueras M.J."/>
            <person name="Salas-Masso N."/>
        </authorList>
    </citation>
    <scope>NUCLEOTIDE SEQUENCE [LARGE SCALE GENOMIC DNA]</scope>
    <source>
        <strain evidence="8 9">F156-34</strain>
    </source>
</reference>
<evidence type="ECO:0000256" key="1">
    <source>
        <dbReference type="ARBA" id="ARBA00001602"/>
    </source>
</evidence>
<evidence type="ECO:0000256" key="4">
    <source>
        <dbReference type="ARBA" id="ARBA00022984"/>
    </source>
</evidence>
<keyword evidence="9" id="KW-1185">Reference proteome</keyword>
<dbReference type="UniPathway" id="UPA00219"/>
<comment type="similarity">
    <text evidence="7">Belongs to the aspartate/glutamate racemases family.</text>
</comment>
<keyword evidence="4 7" id="KW-0573">Peptidoglycan synthesis</keyword>
<dbReference type="PANTHER" id="PTHR21198">
    <property type="entry name" value="GLUTAMATE RACEMASE"/>
    <property type="match status" value="1"/>
</dbReference>
<evidence type="ECO:0000256" key="6">
    <source>
        <dbReference type="ARBA" id="ARBA00023316"/>
    </source>
</evidence>
<organism evidence="8 9">
    <name type="scientific">Halarcobacter mediterraneus</name>
    <dbReference type="NCBI Taxonomy" id="2023153"/>
    <lineage>
        <taxon>Bacteria</taxon>
        <taxon>Pseudomonadati</taxon>
        <taxon>Campylobacterota</taxon>
        <taxon>Epsilonproteobacteria</taxon>
        <taxon>Campylobacterales</taxon>
        <taxon>Arcobacteraceae</taxon>
        <taxon>Halarcobacter</taxon>
    </lineage>
</organism>
<dbReference type="OrthoDB" id="9801055at2"/>
<accession>A0A4Q1AXZ3</accession>
<dbReference type="Gene3D" id="3.40.50.1860">
    <property type="match status" value="2"/>
</dbReference>
<dbReference type="InterPro" id="IPR033134">
    <property type="entry name" value="Asp/Glu_racemase_AS_2"/>
</dbReference>
<name>A0A4Q1AXZ3_9BACT</name>
<evidence type="ECO:0000256" key="2">
    <source>
        <dbReference type="ARBA" id="ARBA00013090"/>
    </source>
</evidence>
<feature type="binding site" evidence="7">
    <location>
        <begin position="7"/>
        <end position="8"/>
    </location>
    <ligand>
        <name>substrate</name>
    </ligand>
</feature>
<keyword evidence="6 7" id="KW-0961">Cell wall biogenesis/degradation</keyword>
<sequence length="264" mass="29398">MRIGIFDSGLGGLTVVKEIANKFKNVEINYIADTKNAPYGEKTEEEILKFSKDITKYLIKNHNIDALVVACNTATSAAISYLREEFKNLIIIGIEPGVKPALSLTKTGNIGVLATNATIKGQKYKNLLNSLCINSCSNIYSQSCPGLVEQIELGLIDDVQTIKMLEGWLLPMKDKSIDTIVLGCTHYPIIEHNIRKILDKVNIIHTGEAIAKRLEELSRKLDLIRSTDFKVNIYYTGKLNTSMVNIVLGPKVKCEKIEIKENNE</sequence>
<dbReference type="HAMAP" id="MF_00258">
    <property type="entry name" value="Glu_racemase"/>
    <property type="match status" value="1"/>
</dbReference>
<feature type="binding site" evidence="7">
    <location>
        <begin position="185"/>
        <end position="186"/>
    </location>
    <ligand>
        <name>substrate</name>
    </ligand>
</feature>
<dbReference type="EC" id="5.1.1.3" evidence="2 7"/>
<dbReference type="EMBL" id="NXIE01000003">
    <property type="protein sequence ID" value="RXK12480.1"/>
    <property type="molecule type" value="Genomic_DNA"/>
</dbReference>
<comment type="catalytic activity">
    <reaction evidence="1 7">
        <text>L-glutamate = D-glutamate</text>
        <dbReference type="Rhea" id="RHEA:12813"/>
        <dbReference type="ChEBI" id="CHEBI:29985"/>
        <dbReference type="ChEBI" id="CHEBI:29986"/>
        <dbReference type="EC" id="5.1.1.3"/>
    </reaction>
</comment>
<dbReference type="NCBIfam" id="TIGR00067">
    <property type="entry name" value="glut_race"/>
    <property type="match status" value="1"/>
</dbReference>
<feature type="binding site" evidence="7">
    <location>
        <begin position="72"/>
        <end position="73"/>
    </location>
    <ligand>
        <name>substrate</name>
    </ligand>
</feature>
<protein>
    <recommendedName>
        <fullName evidence="2 7">Glutamate racemase</fullName>
        <ecNumber evidence="2 7">5.1.1.3</ecNumber>
    </recommendedName>
</protein>
<keyword evidence="5 7" id="KW-0413">Isomerase</keyword>
<dbReference type="FunFam" id="3.40.50.1860:FF:000001">
    <property type="entry name" value="Glutamate racemase"/>
    <property type="match status" value="1"/>
</dbReference>
<dbReference type="Proteomes" id="UP000289718">
    <property type="component" value="Unassembled WGS sequence"/>
</dbReference>
<dbReference type="PROSITE" id="PS00924">
    <property type="entry name" value="ASP_GLU_RACEMASE_2"/>
    <property type="match status" value="1"/>
</dbReference>
<dbReference type="InterPro" id="IPR015942">
    <property type="entry name" value="Asp/Glu/hydantoin_racemase"/>
</dbReference>
<dbReference type="Pfam" id="PF01177">
    <property type="entry name" value="Asp_Glu_race"/>
    <property type="match status" value="1"/>
</dbReference>
<dbReference type="InterPro" id="IPR018187">
    <property type="entry name" value="Asp/Glu_racemase_AS_1"/>
</dbReference>
<dbReference type="GO" id="GO:0008360">
    <property type="term" value="P:regulation of cell shape"/>
    <property type="evidence" value="ECO:0007669"/>
    <property type="project" value="UniProtKB-KW"/>
</dbReference>
<dbReference type="InterPro" id="IPR004391">
    <property type="entry name" value="Glu_race"/>
</dbReference>
<feature type="binding site" evidence="7">
    <location>
        <begin position="39"/>
        <end position="40"/>
    </location>
    <ligand>
        <name>substrate</name>
    </ligand>
</feature>
<dbReference type="RefSeq" id="WP_129061539.1">
    <property type="nucleotide sequence ID" value="NZ_NXIE01000003.1"/>
</dbReference>
<dbReference type="GO" id="GO:0008881">
    <property type="term" value="F:glutamate racemase activity"/>
    <property type="evidence" value="ECO:0007669"/>
    <property type="project" value="UniProtKB-UniRule"/>
</dbReference>
<feature type="active site" description="Proton donor/acceptor" evidence="7">
    <location>
        <position position="184"/>
    </location>
</feature>
<dbReference type="PROSITE" id="PS00923">
    <property type="entry name" value="ASP_GLU_RACEMASE_1"/>
    <property type="match status" value="1"/>
</dbReference>
<evidence type="ECO:0000313" key="8">
    <source>
        <dbReference type="EMBL" id="RXK12480.1"/>
    </source>
</evidence>
<comment type="caution">
    <text evidence="8">The sequence shown here is derived from an EMBL/GenBank/DDBJ whole genome shotgun (WGS) entry which is preliminary data.</text>
</comment>
<dbReference type="SUPFAM" id="SSF53681">
    <property type="entry name" value="Aspartate/glutamate racemase"/>
    <property type="match status" value="2"/>
</dbReference>
<proteinExistence type="inferred from homology"/>
<evidence type="ECO:0000313" key="9">
    <source>
        <dbReference type="Proteomes" id="UP000289718"/>
    </source>
</evidence>
<dbReference type="GO" id="GO:0009252">
    <property type="term" value="P:peptidoglycan biosynthetic process"/>
    <property type="evidence" value="ECO:0007669"/>
    <property type="project" value="UniProtKB-UniRule"/>
</dbReference>
<dbReference type="InterPro" id="IPR001920">
    <property type="entry name" value="Asp/Glu_race"/>
</dbReference>
<evidence type="ECO:0000256" key="3">
    <source>
        <dbReference type="ARBA" id="ARBA00022960"/>
    </source>
</evidence>
<evidence type="ECO:0000256" key="5">
    <source>
        <dbReference type="ARBA" id="ARBA00023235"/>
    </source>
</evidence>
<evidence type="ECO:0000256" key="7">
    <source>
        <dbReference type="HAMAP-Rule" id="MF_00258"/>
    </source>
</evidence>